<accession>A0A401QD45</accession>
<dbReference type="STRING" id="75743.A0A401QD45"/>
<protein>
    <submittedName>
        <fullName evidence="2">Uncharacterized protein</fullName>
    </submittedName>
</protein>
<sequence>GIDQSVLKELPPDLLAEIESTMPLCERVKMNKRKRSTVKEKPNYAEISSDEGDNDSDFE</sequence>
<evidence type="ECO:0000313" key="2">
    <source>
        <dbReference type="EMBL" id="GCB83309.1"/>
    </source>
</evidence>
<comment type="caution">
    <text evidence="2">The sequence shown here is derived from an EMBL/GenBank/DDBJ whole genome shotgun (WGS) entry which is preliminary data.</text>
</comment>
<keyword evidence="3" id="KW-1185">Reference proteome</keyword>
<dbReference type="AlphaFoldDB" id="A0A401QD45"/>
<reference evidence="2 3" key="1">
    <citation type="journal article" date="2018" name="Nat. Ecol. Evol.">
        <title>Shark genomes provide insights into elasmobranch evolution and the origin of vertebrates.</title>
        <authorList>
            <person name="Hara Y"/>
            <person name="Yamaguchi K"/>
            <person name="Onimaru K"/>
            <person name="Kadota M"/>
            <person name="Koyanagi M"/>
            <person name="Keeley SD"/>
            <person name="Tatsumi K"/>
            <person name="Tanaka K"/>
            <person name="Motone F"/>
            <person name="Kageyama Y"/>
            <person name="Nozu R"/>
            <person name="Adachi N"/>
            <person name="Nishimura O"/>
            <person name="Nakagawa R"/>
            <person name="Tanegashima C"/>
            <person name="Kiyatake I"/>
            <person name="Matsumoto R"/>
            <person name="Murakumo K"/>
            <person name="Nishida K"/>
            <person name="Terakita A"/>
            <person name="Kuratani S"/>
            <person name="Sato K"/>
            <person name="Hyodo S Kuraku.S."/>
        </authorList>
    </citation>
    <scope>NUCLEOTIDE SEQUENCE [LARGE SCALE GENOMIC DNA]</scope>
</reference>
<feature type="region of interest" description="Disordered" evidence="1">
    <location>
        <begin position="32"/>
        <end position="59"/>
    </location>
</feature>
<name>A0A401QD45_SCYTO</name>
<feature type="compositionally biased region" description="Acidic residues" evidence="1">
    <location>
        <begin position="48"/>
        <end position="59"/>
    </location>
</feature>
<dbReference type="OrthoDB" id="418242at2759"/>
<feature type="non-terminal residue" evidence="2">
    <location>
        <position position="59"/>
    </location>
</feature>
<evidence type="ECO:0000256" key="1">
    <source>
        <dbReference type="SAM" id="MobiDB-lite"/>
    </source>
</evidence>
<feature type="non-terminal residue" evidence="2">
    <location>
        <position position="1"/>
    </location>
</feature>
<evidence type="ECO:0000313" key="3">
    <source>
        <dbReference type="Proteomes" id="UP000288216"/>
    </source>
</evidence>
<dbReference type="EMBL" id="BFAA01030778">
    <property type="protein sequence ID" value="GCB83309.1"/>
    <property type="molecule type" value="Genomic_DNA"/>
</dbReference>
<dbReference type="Proteomes" id="UP000288216">
    <property type="component" value="Unassembled WGS sequence"/>
</dbReference>
<proteinExistence type="predicted"/>
<organism evidence="2 3">
    <name type="scientific">Scyliorhinus torazame</name>
    <name type="common">Cloudy catshark</name>
    <name type="synonym">Catulus torazame</name>
    <dbReference type="NCBI Taxonomy" id="75743"/>
    <lineage>
        <taxon>Eukaryota</taxon>
        <taxon>Metazoa</taxon>
        <taxon>Chordata</taxon>
        <taxon>Craniata</taxon>
        <taxon>Vertebrata</taxon>
        <taxon>Chondrichthyes</taxon>
        <taxon>Elasmobranchii</taxon>
        <taxon>Galeomorphii</taxon>
        <taxon>Galeoidea</taxon>
        <taxon>Carcharhiniformes</taxon>
        <taxon>Scyliorhinidae</taxon>
        <taxon>Scyliorhinus</taxon>
    </lineage>
</organism>
<gene>
    <name evidence="2" type="ORF">scyTo_0023562</name>
</gene>